<dbReference type="GO" id="GO:0051123">
    <property type="term" value="P:RNA polymerase II preinitiation complex assembly"/>
    <property type="evidence" value="ECO:0007669"/>
    <property type="project" value="TreeGrafter"/>
</dbReference>
<dbReference type="AlphaFoldDB" id="A0AAV9WDL8"/>
<feature type="region of interest" description="Disordered" evidence="6">
    <location>
        <begin position="441"/>
        <end position="461"/>
    </location>
</feature>
<gene>
    <name evidence="8" type="ORF">TWF481_007504</name>
</gene>
<evidence type="ECO:0000256" key="3">
    <source>
        <dbReference type="ARBA" id="ARBA00023015"/>
    </source>
</evidence>
<dbReference type="EMBL" id="JAVHJL010000004">
    <property type="protein sequence ID" value="KAK6505611.1"/>
    <property type="molecule type" value="Genomic_DNA"/>
</dbReference>
<evidence type="ECO:0000256" key="1">
    <source>
        <dbReference type="ARBA" id="ARBA00004123"/>
    </source>
</evidence>
<feature type="region of interest" description="Disordered" evidence="6">
    <location>
        <begin position="25"/>
        <end position="115"/>
    </location>
</feature>
<comment type="caution">
    <text evidence="8">The sequence shown here is derived from an EMBL/GenBank/DDBJ whole genome shotgun (WGS) entry which is preliminary data.</text>
</comment>
<keyword evidence="9" id="KW-1185">Reference proteome</keyword>
<feature type="compositionally biased region" description="Polar residues" evidence="6">
    <location>
        <begin position="174"/>
        <end position="185"/>
    </location>
</feature>
<evidence type="ECO:0000313" key="9">
    <source>
        <dbReference type="Proteomes" id="UP001370758"/>
    </source>
</evidence>
<feature type="domain" description="TAFII55 protein conserved region" evidence="7">
    <location>
        <begin position="273"/>
        <end position="425"/>
    </location>
</feature>
<feature type="region of interest" description="Disordered" evidence="6">
    <location>
        <begin position="134"/>
        <end position="201"/>
    </location>
</feature>
<feature type="compositionally biased region" description="Acidic residues" evidence="6">
    <location>
        <begin position="522"/>
        <end position="543"/>
    </location>
</feature>
<dbReference type="Proteomes" id="UP001370758">
    <property type="component" value="Unassembled WGS sequence"/>
</dbReference>
<evidence type="ECO:0000313" key="8">
    <source>
        <dbReference type="EMBL" id="KAK6505611.1"/>
    </source>
</evidence>
<reference evidence="8 9" key="1">
    <citation type="submission" date="2023-08" db="EMBL/GenBank/DDBJ databases">
        <authorList>
            <person name="Palmer J.M."/>
        </authorList>
    </citation>
    <scope>NUCLEOTIDE SEQUENCE [LARGE SCALE GENOMIC DNA]</scope>
    <source>
        <strain evidence="8 9">TWF481</strain>
    </source>
</reference>
<dbReference type="Pfam" id="PF04658">
    <property type="entry name" value="TAFII55_N"/>
    <property type="match status" value="1"/>
</dbReference>
<dbReference type="CDD" id="cd08047">
    <property type="entry name" value="TAF7"/>
    <property type="match status" value="1"/>
</dbReference>
<accession>A0AAV9WDL8</accession>
<comment type="similarity">
    <text evidence="2">Belongs to the TAF7 family.</text>
</comment>
<name>A0AAV9WDL8_9PEZI</name>
<evidence type="ECO:0000256" key="4">
    <source>
        <dbReference type="ARBA" id="ARBA00023163"/>
    </source>
</evidence>
<dbReference type="GO" id="GO:0005669">
    <property type="term" value="C:transcription factor TFIID complex"/>
    <property type="evidence" value="ECO:0007669"/>
    <property type="project" value="InterPro"/>
</dbReference>
<dbReference type="PANTHER" id="PTHR12228:SF0">
    <property type="entry name" value="TATA-BOX BINDING PROTEIN ASSOCIATED FACTOR 7"/>
    <property type="match status" value="1"/>
</dbReference>
<feature type="compositionally biased region" description="Low complexity" evidence="6">
    <location>
        <begin position="58"/>
        <end position="69"/>
    </location>
</feature>
<dbReference type="GO" id="GO:0016251">
    <property type="term" value="F:RNA polymerase II general transcription initiation factor activity"/>
    <property type="evidence" value="ECO:0007669"/>
    <property type="project" value="TreeGrafter"/>
</dbReference>
<feature type="compositionally biased region" description="Low complexity" evidence="6">
    <location>
        <begin position="30"/>
        <end position="44"/>
    </location>
</feature>
<feature type="region of interest" description="Disordered" evidence="6">
    <location>
        <begin position="502"/>
        <end position="551"/>
    </location>
</feature>
<evidence type="ECO:0000259" key="7">
    <source>
        <dbReference type="SMART" id="SM01370"/>
    </source>
</evidence>
<organism evidence="8 9">
    <name type="scientific">Arthrobotrys musiformis</name>
    <dbReference type="NCBI Taxonomy" id="47236"/>
    <lineage>
        <taxon>Eukaryota</taxon>
        <taxon>Fungi</taxon>
        <taxon>Dikarya</taxon>
        <taxon>Ascomycota</taxon>
        <taxon>Pezizomycotina</taxon>
        <taxon>Orbiliomycetes</taxon>
        <taxon>Orbiliales</taxon>
        <taxon>Orbiliaceae</taxon>
        <taxon>Arthrobotrys</taxon>
    </lineage>
</organism>
<feature type="compositionally biased region" description="Low complexity" evidence="6">
    <location>
        <begin position="186"/>
        <end position="201"/>
    </location>
</feature>
<keyword evidence="4" id="KW-0804">Transcription</keyword>
<keyword evidence="5" id="KW-0539">Nucleus</keyword>
<keyword evidence="3" id="KW-0805">Transcription regulation</keyword>
<dbReference type="InterPro" id="IPR037817">
    <property type="entry name" value="TAF7"/>
</dbReference>
<protein>
    <recommendedName>
        <fullName evidence="7">TAFII55 protein conserved region domain-containing protein</fullName>
    </recommendedName>
</protein>
<proteinExistence type="inferred from homology"/>
<evidence type="ECO:0000256" key="5">
    <source>
        <dbReference type="ARBA" id="ARBA00023242"/>
    </source>
</evidence>
<comment type="subcellular location">
    <subcellularLocation>
        <location evidence="1">Nucleus</location>
    </subcellularLocation>
</comment>
<dbReference type="InterPro" id="IPR006751">
    <property type="entry name" value="TAFII55_prot_cons_reg"/>
</dbReference>
<evidence type="ECO:0000256" key="2">
    <source>
        <dbReference type="ARBA" id="ARBA00009368"/>
    </source>
</evidence>
<sequence>MPPERSKPRKIVKLRVSPRYLAELEARGLSSTATASTSTSQRSAPSEKPKKDKKPKKVASSAGAASTASVETKESLKEIQTPKPKETKKSKKQQQSTPAVPETPTPGPSITVAPAKPAIKIKFNVNTIKNAVKESAAAATPQTPSTSKAAAALTAQSVTPAPITAPTTSSRPSGLSNLPPLQTKVSTPSPAIATASTAGATPSVPKIRLKTTFSALKNSAAAAATDSPKAQTPKTPIIKLKSGASRPTTTRRAVPIGYGYDSEAEDREEDPAIEEQFILRMPPGEDCEFLRSEIEKKEFGKSTDVWFKFKDDRRAIVHVRGKIYSATLVDLPGIIESNKTIDKGKNIFKTADISQMLLVGERLLFEDQALSNATPNSLINYPHGVTPPMHWARRRRFRKRAVNRNMDKVEEAVEKLLALDAECDSADFELLTEADLTREADEKAGRGAMNFEMGEEDADGEVDMAYEDGEGEEEEEEGDENALDLMDFEGELTAMMDDTEHVQPETNGKHTSSAAAAAAVSSDEDEDDDDDEEDDDNDGDAMDLDPGMSAEKLQLKEEMADLERAITVKTRERDGMHNQIVRQRIQNVIDGLMAELELKKSSLEEMA</sequence>
<feature type="compositionally biased region" description="Low complexity" evidence="6">
    <location>
        <begin position="135"/>
        <end position="173"/>
    </location>
</feature>
<feature type="compositionally biased region" description="Low complexity" evidence="6">
    <location>
        <begin position="512"/>
        <end position="521"/>
    </location>
</feature>
<dbReference type="PANTHER" id="PTHR12228">
    <property type="entry name" value="TRANSCRIPTION INITIATION FACTOR TFIID 55 KD SUBUNIT-RELATED"/>
    <property type="match status" value="1"/>
</dbReference>
<dbReference type="SMART" id="SM01370">
    <property type="entry name" value="TAFII55_N"/>
    <property type="match status" value="1"/>
</dbReference>
<evidence type="ECO:0000256" key="6">
    <source>
        <dbReference type="SAM" id="MobiDB-lite"/>
    </source>
</evidence>